<dbReference type="EMBL" id="JACEIK010009246">
    <property type="protein sequence ID" value="MCE3052147.1"/>
    <property type="molecule type" value="Genomic_DNA"/>
</dbReference>
<evidence type="ECO:0000313" key="2">
    <source>
        <dbReference type="EMBL" id="MCE3052147.1"/>
    </source>
</evidence>
<feature type="region of interest" description="Disordered" evidence="1">
    <location>
        <begin position="1"/>
        <end position="65"/>
    </location>
</feature>
<accession>A0ABS8WQN6</accession>
<reference evidence="2 3" key="1">
    <citation type="journal article" date="2021" name="BMC Genomics">
        <title>Datura genome reveals duplications of psychoactive alkaloid biosynthetic genes and high mutation rate following tissue culture.</title>
        <authorList>
            <person name="Rajewski A."/>
            <person name="Carter-House D."/>
            <person name="Stajich J."/>
            <person name="Litt A."/>
        </authorList>
    </citation>
    <scope>NUCLEOTIDE SEQUENCE [LARGE SCALE GENOMIC DNA]</scope>
    <source>
        <strain evidence="2">AR-01</strain>
    </source>
</reference>
<organism evidence="2 3">
    <name type="scientific">Datura stramonium</name>
    <name type="common">Jimsonweed</name>
    <name type="synonym">Common thornapple</name>
    <dbReference type="NCBI Taxonomy" id="4076"/>
    <lineage>
        <taxon>Eukaryota</taxon>
        <taxon>Viridiplantae</taxon>
        <taxon>Streptophyta</taxon>
        <taxon>Embryophyta</taxon>
        <taxon>Tracheophyta</taxon>
        <taxon>Spermatophyta</taxon>
        <taxon>Magnoliopsida</taxon>
        <taxon>eudicotyledons</taxon>
        <taxon>Gunneridae</taxon>
        <taxon>Pentapetalae</taxon>
        <taxon>asterids</taxon>
        <taxon>lamiids</taxon>
        <taxon>Solanales</taxon>
        <taxon>Solanaceae</taxon>
        <taxon>Solanoideae</taxon>
        <taxon>Datureae</taxon>
        <taxon>Datura</taxon>
    </lineage>
</organism>
<feature type="compositionally biased region" description="Acidic residues" evidence="1">
    <location>
        <begin position="1"/>
        <end position="11"/>
    </location>
</feature>
<feature type="compositionally biased region" description="Basic and acidic residues" evidence="1">
    <location>
        <begin position="35"/>
        <end position="57"/>
    </location>
</feature>
<proteinExistence type="predicted"/>
<sequence>SKVNEEVEDIAESTNKDKGIEQTSGQEEMLGQEGAVRREESRGSDEEPISKDKNRDWVEEDEVEI</sequence>
<feature type="non-terminal residue" evidence="2">
    <location>
        <position position="1"/>
    </location>
</feature>
<gene>
    <name evidence="2" type="ORF">HAX54_051669</name>
</gene>
<evidence type="ECO:0000256" key="1">
    <source>
        <dbReference type="SAM" id="MobiDB-lite"/>
    </source>
</evidence>
<protein>
    <submittedName>
        <fullName evidence="2">Uncharacterized protein</fullName>
    </submittedName>
</protein>
<keyword evidence="3" id="KW-1185">Reference proteome</keyword>
<comment type="caution">
    <text evidence="2">The sequence shown here is derived from an EMBL/GenBank/DDBJ whole genome shotgun (WGS) entry which is preliminary data.</text>
</comment>
<dbReference type="Proteomes" id="UP000823775">
    <property type="component" value="Unassembled WGS sequence"/>
</dbReference>
<name>A0ABS8WQN6_DATST</name>
<evidence type="ECO:0000313" key="3">
    <source>
        <dbReference type="Proteomes" id="UP000823775"/>
    </source>
</evidence>